<dbReference type="Gene3D" id="3.30.360.10">
    <property type="entry name" value="Dihydrodipicolinate Reductase, domain 2"/>
    <property type="match status" value="1"/>
</dbReference>
<dbReference type="PANTHER" id="PTHR43249:SF1">
    <property type="entry name" value="D-GLUCOSIDE 3-DEHYDROGENASE"/>
    <property type="match status" value="1"/>
</dbReference>
<dbReference type="Pfam" id="PF01408">
    <property type="entry name" value="GFO_IDH_MocA"/>
    <property type="match status" value="1"/>
</dbReference>
<accession>A0A6J4K3S2</accession>
<dbReference type="SUPFAM" id="SSF55347">
    <property type="entry name" value="Glyceraldehyde-3-phosphate dehydrogenase-like, C-terminal domain"/>
    <property type="match status" value="1"/>
</dbReference>
<dbReference type="EMBL" id="CADCTK010001037">
    <property type="protein sequence ID" value="CAA9294967.1"/>
    <property type="molecule type" value="Genomic_DNA"/>
</dbReference>
<dbReference type="SUPFAM" id="SSF51735">
    <property type="entry name" value="NAD(P)-binding Rossmann-fold domains"/>
    <property type="match status" value="1"/>
</dbReference>
<feature type="domain" description="Gfo/Idh/MocA-like oxidoreductase N-terminal" evidence="1">
    <location>
        <begin position="6"/>
        <end position="125"/>
    </location>
</feature>
<evidence type="ECO:0000259" key="1">
    <source>
        <dbReference type="Pfam" id="PF01408"/>
    </source>
</evidence>
<gene>
    <name evidence="3" type="ORF">AVDCRST_MAG26-4386</name>
</gene>
<dbReference type="AlphaFoldDB" id="A0A6J4K3S2"/>
<dbReference type="GO" id="GO:0000166">
    <property type="term" value="F:nucleotide binding"/>
    <property type="evidence" value="ECO:0007669"/>
    <property type="project" value="InterPro"/>
</dbReference>
<name>A0A6J4K3S2_9CHLR</name>
<feature type="domain" description="GFO/IDH/MocA-like oxidoreductase" evidence="2">
    <location>
        <begin position="134"/>
        <end position="271"/>
    </location>
</feature>
<dbReference type="InterPro" id="IPR055170">
    <property type="entry name" value="GFO_IDH_MocA-like_dom"/>
</dbReference>
<organism evidence="3">
    <name type="scientific">uncultured Chloroflexia bacterium</name>
    <dbReference type="NCBI Taxonomy" id="1672391"/>
    <lineage>
        <taxon>Bacteria</taxon>
        <taxon>Bacillati</taxon>
        <taxon>Chloroflexota</taxon>
        <taxon>Chloroflexia</taxon>
        <taxon>environmental samples</taxon>
    </lineage>
</organism>
<dbReference type="InterPro" id="IPR052515">
    <property type="entry name" value="Gfo/Idh/MocA_Oxidoreductase"/>
</dbReference>
<sequence>MTMRELRVGVIGAGGIARSQHIPLLQKHPQVHLAAVADVSAEALAVVASKFNVPASYTDYRELLDNEDLDAVVVCTPNKFHAPVAIAAMNKGLHVLCEKPMAASVEQAREMARVARETGMMLAIAYRYRFQPPVQAAKRLTDAQELGEIYMIRVAALRRRGIPSWGVFTNRELQGGGALIDFGVHLLDAALWLAGNPKAIEVVAVTSQRLGRSLGVNKWGAWNHEQFEVEDHAAAFVRLEGGKALQLEASWALNIAADQETISLSGTEGGLDVFPLRLNKAAHGMLLDSTPAWIPDAELSEWKAQIDDFVAAVLGGRSPLVQPEEALQVSEIVDAIYRSAAEGEVVRVG</sequence>
<dbReference type="InterPro" id="IPR036291">
    <property type="entry name" value="NAD(P)-bd_dom_sf"/>
</dbReference>
<dbReference type="Pfam" id="PF22725">
    <property type="entry name" value="GFO_IDH_MocA_C3"/>
    <property type="match status" value="1"/>
</dbReference>
<protein>
    <submittedName>
        <fullName evidence="3">GH109</fullName>
    </submittedName>
</protein>
<evidence type="ECO:0000259" key="2">
    <source>
        <dbReference type="Pfam" id="PF22725"/>
    </source>
</evidence>
<reference evidence="3" key="1">
    <citation type="submission" date="2020-02" db="EMBL/GenBank/DDBJ databases">
        <authorList>
            <person name="Meier V. D."/>
        </authorList>
    </citation>
    <scope>NUCLEOTIDE SEQUENCE</scope>
    <source>
        <strain evidence="3">AVDCRST_MAG26</strain>
    </source>
</reference>
<dbReference type="Gene3D" id="3.40.50.720">
    <property type="entry name" value="NAD(P)-binding Rossmann-like Domain"/>
    <property type="match status" value="1"/>
</dbReference>
<evidence type="ECO:0000313" key="3">
    <source>
        <dbReference type="EMBL" id="CAA9294967.1"/>
    </source>
</evidence>
<proteinExistence type="predicted"/>
<dbReference type="InterPro" id="IPR000683">
    <property type="entry name" value="Gfo/Idh/MocA-like_OxRdtase_N"/>
</dbReference>
<dbReference type="PANTHER" id="PTHR43249">
    <property type="entry name" value="UDP-N-ACETYL-2-AMINO-2-DEOXY-D-GLUCURONATE OXIDASE"/>
    <property type="match status" value="1"/>
</dbReference>